<keyword evidence="3" id="KW-1185">Reference proteome</keyword>
<evidence type="ECO:0000313" key="2">
    <source>
        <dbReference type="EMBL" id="MFC4506435.1"/>
    </source>
</evidence>
<organism evidence="2 3">
    <name type="scientific">Streptomyces vulcanius</name>
    <dbReference type="NCBI Taxonomy" id="1441876"/>
    <lineage>
        <taxon>Bacteria</taxon>
        <taxon>Bacillati</taxon>
        <taxon>Actinomycetota</taxon>
        <taxon>Actinomycetes</taxon>
        <taxon>Kitasatosporales</taxon>
        <taxon>Streptomycetaceae</taxon>
        <taxon>Streptomyces</taxon>
    </lineage>
</organism>
<reference evidence="3" key="1">
    <citation type="journal article" date="2019" name="Int. J. Syst. Evol. Microbiol.">
        <title>The Global Catalogue of Microorganisms (GCM) 10K type strain sequencing project: providing services to taxonomists for standard genome sequencing and annotation.</title>
        <authorList>
            <consortium name="The Broad Institute Genomics Platform"/>
            <consortium name="The Broad Institute Genome Sequencing Center for Infectious Disease"/>
            <person name="Wu L."/>
            <person name="Ma J."/>
        </authorList>
    </citation>
    <scope>NUCLEOTIDE SEQUENCE [LARGE SCALE GENOMIC DNA]</scope>
    <source>
        <strain evidence="3">CGMCC 4.7177</strain>
    </source>
</reference>
<dbReference type="RefSeq" id="WP_385878826.1">
    <property type="nucleotide sequence ID" value="NZ_JBHSFK010000043.1"/>
</dbReference>
<evidence type="ECO:0000313" key="3">
    <source>
        <dbReference type="Proteomes" id="UP001595839"/>
    </source>
</evidence>
<comment type="caution">
    <text evidence="2">The sequence shown here is derived from an EMBL/GenBank/DDBJ whole genome shotgun (WGS) entry which is preliminary data.</text>
</comment>
<name>A0ABV9B5Y7_9ACTN</name>
<gene>
    <name evidence="2" type="ORF">ACFPIH_44525</name>
</gene>
<dbReference type="EMBL" id="JBHSFK010000043">
    <property type="protein sequence ID" value="MFC4506435.1"/>
    <property type="molecule type" value="Genomic_DNA"/>
</dbReference>
<dbReference type="SUPFAM" id="SSF56601">
    <property type="entry name" value="beta-lactamase/transpeptidase-like"/>
    <property type="match status" value="1"/>
</dbReference>
<sequence length="180" mass="18844">MDGAVEAGTALDPFSRLPLGDPLNGLRGTAAPTPLKPASAYATPAADGVYATPYTVAKITRDGRTVYTAHADTRRVLEEKHAYGVREKVLSGAVDRSSAGADSAPTFLTAGAGGGITRRTMWSTGLDSRLALTVVRFADRPGKKKNTTLPAQLPNDPPQDKETELTAAQIWELATSGHGT</sequence>
<dbReference type="InterPro" id="IPR012338">
    <property type="entry name" value="Beta-lactam/transpept-like"/>
</dbReference>
<accession>A0ABV9B5Y7</accession>
<feature type="region of interest" description="Disordered" evidence="1">
    <location>
        <begin position="142"/>
        <end position="165"/>
    </location>
</feature>
<evidence type="ECO:0000256" key="1">
    <source>
        <dbReference type="SAM" id="MobiDB-lite"/>
    </source>
</evidence>
<protein>
    <submittedName>
        <fullName evidence="2">Uncharacterized protein</fullName>
    </submittedName>
</protein>
<proteinExistence type="predicted"/>
<dbReference type="Proteomes" id="UP001595839">
    <property type="component" value="Unassembled WGS sequence"/>
</dbReference>
<dbReference type="Gene3D" id="3.40.710.10">
    <property type="entry name" value="DD-peptidase/beta-lactamase superfamily"/>
    <property type="match status" value="1"/>
</dbReference>